<protein>
    <submittedName>
        <fullName evidence="9">1</fullName>
        <ecNumber evidence="9">2.5.1.74</ecNumber>
    </submittedName>
</protein>
<evidence type="ECO:0000256" key="7">
    <source>
        <dbReference type="ARBA" id="ARBA00023136"/>
    </source>
</evidence>
<dbReference type="EMBL" id="CAWVOH010000002">
    <property type="protein sequence ID" value="CAK8054590.1"/>
    <property type="molecule type" value="Genomic_DNA"/>
</dbReference>
<keyword evidence="5 8" id="KW-0812">Transmembrane</keyword>
<evidence type="ECO:0000256" key="2">
    <source>
        <dbReference type="ARBA" id="ARBA00004863"/>
    </source>
</evidence>
<dbReference type="InterPro" id="IPR044878">
    <property type="entry name" value="UbiA_sf"/>
</dbReference>
<feature type="transmembrane region" description="Helical" evidence="8">
    <location>
        <begin position="90"/>
        <end position="108"/>
    </location>
</feature>
<evidence type="ECO:0000256" key="4">
    <source>
        <dbReference type="ARBA" id="ARBA00022679"/>
    </source>
</evidence>
<comment type="caution">
    <text evidence="9">The sequence shown here is derived from an EMBL/GenBank/DDBJ whole genome shotgun (WGS) entry which is preliminary data.</text>
</comment>
<proteinExistence type="predicted"/>
<accession>A0ABP0ESL8</accession>
<organism evidence="9 10">
    <name type="scientific">Eupransor demetentiae</name>
    <dbReference type="NCBI Taxonomy" id="3109584"/>
    <lineage>
        <taxon>Bacteria</taxon>
        <taxon>Bacillati</taxon>
        <taxon>Bacillota</taxon>
        <taxon>Bacilli</taxon>
        <taxon>Lactobacillales</taxon>
        <taxon>Lactobacillaceae</taxon>
        <taxon>Eupransor</taxon>
    </lineage>
</organism>
<keyword evidence="7 8" id="KW-0472">Membrane</keyword>
<feature type="transmembrane region" description="Helical" evidence="8">
    <location>
        <begin position="142"/>
        <end position="162"/>
    </location>
</feature>
<feature type="transmembrane region" description="Helical" evidence="8">
    <location>
        <begin position="114"/>
        <end position="130"/>
    </location>
</feature>
<feature type="transmembrane region" description="Helical" evidence="8">
    <location>
        <begin position="12"/>
        <end position="31"/>
    </location>
</feature>
<dbReference type="PANTHER" id="PTHR13929:SF0">
    <property type="entry name" value="UBIA PRENYLTRANSFERASE DOMAIN-CONTAINING PROTEIN 1"/>
    <property type="match status" value="1"/>
</dbReference>
<evidence type="ECO:0000313" key="10">
    <source>
        <dbReference type="Proteomes" id="UP001314241"/>
    </source>
</evidence>
<dbReference type="PANTHER" id="PTHR13929">
    <property type="entry name" value="1,4-DIHYDROXY-2-NAPHTHOATE OCTAPRENYLTRANSFERASE"/>
    <property type="match status" value="1"/>
</dbReference>
<dbReference type="InterPro" id="IPR000537">
    <property type="entry name" value="UbiA_prenyltransferase"/>
</dbReference>
<dbReference type="InterPro" id="IPR026046">
    <property type="entry name" value="UBIAD1"/>
</dbReference>
<feature type="transmembrane region" description="Helical" evidence="8">
    <location>
        <begin position="223"/>
        <end position="254"/>
    </location>
</feature>
<evidence type="ECO:0000256" key="8">
    <source>
        <dbReference type="SAM" id="Phobius"/>
    </source>
</evidence>
<gene>
    <name evidence="9" type="ORF">R54876_GBNLAHCA_01160</name>
</gene>
<feature type="transmembrane region" description="Helical" evidence="8">
    <location>
        <begin position="274"/>
        <end position="297"/>
    </location>
</feature>
<comment type="subcellular location">
    <subcellularLocation>
        <location evidence="1">Membrane</location>
        <topology evidence="1">Multi-pass membrane protein</topology>
    </subcellularLocation>
</comment>
<dbReference type="Gene3D" id="1.10.357.140">
    <property type="entry name" value="UbiA prenyltransferase"/>
    <property type="match status" value="1"/>
</dbReference>
<dbReference type="Proteomes" id="UP001314241">
    <property type="component" value="Unassembled WGS sequence"/>
</dbReference>
<comment type="pathway">
    <text evidence="2">Quinol/quinone metabolism; menaquinone biosynthesis.</text>
</comment>
<keyword evidence="3" id="KW-0474">Menaquinone biosynthesis</keyword>
<feature type="transmembrane region" description="Helical" evidence="8">
    <location>
        <begin position="37"/>
        <end position="58"/>
    </location>
</feature>
<dbReference type="RefSeq" id="WP_349642135.1">
    <property type="nucleotide sequence ID" value="NZ_CAWVOH010000002.1"/>
</dbReference>
<evidence type="ECO:0000256" key="1">
    <source>
        <dbReference type="ARBA" id="ARBA00004141"/>
    </source>
</evidence>
<keyword evidence="4 9" id="KW-0808">Transferase</keyword>
<evidence type="ECO:0000256" key="6">
    <source>
        <dbReference type="ARBA" id="ARBA00022989"/>
    </source>
</evidence>
<keyword evidence="10" id="KW-1185">Reference proteome</keyword>
<evidence type="ECO:0000256" key="5">
    <source>
        <dbReference type="ARBA" id="ARBA00022692"/>
    </source>
</evidence>
<evidence type="ECO:0000256" key="3">
    <source>
        <dbReference type="ARBA" id="ARBA00022428"/>
    </source>
</evidence>
<name>A0ABP0ESL8_9LACO</name>
<dbReference type="EC" id="2.5.1.74" evidence="9"/>
<feature type="transmembrane region" description="Helical" evidence="8">
    <location>
        <begin position="168"/>
        <end position="192"/>
    </location>
</feature>
<reference evidence="9 10" key="1">
    <citation type="submission" date="2024-01" db="EMBL/GenBank/DDBJ databases">
        <authorList>
            <person name="Botero Cardona J."/>
        </authorList>
    </citation>
    <scope>NUCLEOTIDE SEQUENCE [LARGE SCALE GENOMIC DNA]</scope>
    <source>
        <strain evidence="9 10">LMG 33000</strain>
    </source>
</reference>
<dbReference type="CDD" id="cd13962">
    <property type="entry name" value="PT_UbiA_UBIAD1"/>
    <property type="match status" value="1"/>
</dbReference>
<dbReference type="Pfam" id="PF01040">
    <property type="entry name" value="UbiA"/>
    <property type="match status" value="1"/>
</dbReference>
<evidence type="ECO:0000313" key="9">
    <source>
        <dbReference type="EMBL" id="CAK8054590.1"/>
    </source>
</evidence>
<keyword evidence="6 8" id="KW-1133">Transmembrane helix</keyword>
<dbReference type="PIRSF" id="PIRSF005355">
    <property type="entry name" value="UBIAD1"/>
    <property type="match status" value="1"/>
</dbReference>
<sequence>MKFKQLLDLVEIRVVIPSLAPLLLGITYSAWRYQRINWLNTALLVLATVSVHLAVNTFNRYEDNKRQVSNEFIRESGTPNDGPAVTEKTVLKVALFLGILAAVAGIAVALLTTYVTWIIGILSFAVGYLYSAGPKPITNTPFGEFVSGITMGYFIFVAEVYVDTLLPITLMVLLRWFLVSLPLVLLIANIMLANNISDHEEDEENNRHTLVHYLGLTAAKRLYLAWVGLAYFEIFLLTLVGWLPLTCWAMVALLPLVWQKARAFVNHPVKEETFILAIQNLTLTMLGLALTIFIGLYI</sequence>
<dbReference type="GO" id="GO:0046428">
    <property type="term" value="F:1,4-dihydroxy-2-naphthoate polyprenyltransferase activity"/>
    <property type="evidence" value="ECO:0007669"/>
    <property type="project" value="UniProtKB-EC"/>
</dbReference>